<sequence>MRTGDEVAVLQQLHWHAWLNGRKVEFRSSENKEGIFGCGKVGFSVTVWLNICREGALDRFFLEKAITTSGEANDNFAHFDHSICRHQCGRLGFSTFQFILGFSSCWGVSLTFSTSETHSTVKEDSSGQDWIFVNLCRSAFTLPINDAFVHHPHTKLHEG</sequence>
<organism evidence="1 2">
    <name type="scientific">Persea americana</name>
    <name type="common">Avocado</name>
    <dbReference type="NCBI Taxonomy" id="3435"/>
    <lineage>
        <taxon>Eukaryota</taxon>
        <taxon>Viridiplantae</taxon>
        <taxon>Streptophyta</taxon>
        <taxon>Embryophyta</taxon>
        <taxon>Tracheophyta</taxon>
        <taxon>Spermatophyta</taxon>
        <taxon>Magnoliopsida</taxon>
        <taxon>Magnoliidae</taxon>
        <taxon>Laurales</taxon>
        <taxon>Lauraceae</taxon>
        <taxon>Persea</taxon>
    </lineage>
</organism>
<proteinExistence type="predicted"/>
<comment type="caution">
    <text evidence="1">The sequence shown here is derived from an EMBL/GenBank/DDBJ whole genome shotgun (WGS) entry which is preliminary data.</text>
</comment>
<accession>A0ACC2M452</accession>
<dbReference type="Proteomes" id="UP001234297">
    <property type="component" value="Chromosome 5"/>
</dbReference>
<gene>
    <name evidence="1" type="ORF">MRB53_017105</name>
</gene>
<reference evidence="1 2" key="1">
    <citation type="journal article" date="2022" name="Hortic Res">
        <title>A haplotype resolved chromosomal level avocado genome allows analysis of novel avocado genes.</title>
        <authorList>
            <person name="Nath O."/>
            <person name="Fletcher S.J."/>
            <person name="Hayward A."/>
            <person name="Shaw L.M."/>
            <person name="Masouleh A.K."/>
            <person name="Furtado A."/>
            <person name="Henry R.J."/>
            <person name="Mitter N."/>
        </authorList>
    </citation>
    <scope>NUCLEOTIDE SEQUENCE [LARGE SCALE GENOMIC DNA]</scope>
    <source>
        <strain evidence="2">cv. Hass</strain>
    </source>
</reference>
<dbReference type="EMBL" id="CM056813">
    <property type="protein sequence ID" value="KAJ8640411.1"/>
    <property type="molecule type" value="Genomic_DNA"/>
</dbReference>
<evidence type="ECO:0000313" key="2">
    <source>
        <dbReference type="Proteomes" id="UP001234297"/>
    </source>
</evidence>
<protein>
    <submittedName>
        <fullName evidence="1">Uncharacterized protein</fullName>
    </submittedName>
</protein>
<keyword evidence="2" id="KW-1185">Reference proteome</keyword>
<evidence type="ECO:0000313" key="1">
    <source>
        <dbReference type="EMBL" id="KAJ8640411.1"/>
    </source>
</evidence>
<name>A0ACC2M452_PERAE</name>